<feature type="compositionally biased region" description="Low complexity" evidence="2">
    <location>
        <begin position="206"/>
        <end position="225"/>
    </location>
</feature>
<dbReference type="InterPro" id="IPR007052">
    <property type="entry name" value="CS_dom"/>
</dbReference>
<accession>A0A9W9FG16</accession>
<reference evidence="5" key="1">
    <citation type="submission" date="2022-11" db="EMBL/GenBank/DDBJ databases">
        <authorList>
            <person name="Petersen C."/>
        </authorList>
    </citation>
    <scope>NUCLEOTIDE SEQUENCE</scope>
    <source>
        <strain evidence="5">IBT 30761</strain>
    </source>
</reference>
<dbReference type="PROSITE" id="PS51048">
    <property type="entry name" value="SGS"/>
    <property type="match status" value="1"/>
</dbReference>
<evidence type="ECO:0000259" key="3">
    <source>
        <dbReference type="PROSITE" id="PS51048"/>
    </source>
</evidence>
<evidence type="ECO:0000259" key="4">
    <source>
        <dbReference type="PROSITE" id="PS51203"/>
    </source>
</evidence>
<dbReference type="InterPro" id="IPR007699">
    <property type="entry name" value="SGS_dom"/>
</dbReference>
<dbReference type="GeneID" id="81358034"/>
<dbReference type="InterPro" id="IPR008978">
    <property type="entry name" value="HSP20-like_chaperone"/>
</dbReference>
<dbReference type="RefSeq" id="XP_056475214.1">
    <property type="nucleotide sequence ID" value="XM_056619055.1"/>
</dbReference>
<dbReference type="SUPFAM" id="SSF48452">
    <property type="entry name" value="TPR-like"/>
    <property type="match status" value="1"/>
</dbReference>
<dbReference type="Gene3D" id="1.25.40.10">
    <property type="entry name" value="Tetratricopeptide repeat domain"/>
    <property type="match status" value="1"/>
</dbReference>
<name>A0A9W9FG16_9EURO</name>
<comment type="similarity">
    <text evidence="1">Belongs to the SGT1 family.</text>
</comment>
<dbReference type="InterPro" id="IPR044563">
    <property type="entry name" value="Sgt1-like"/>
</dbReference>
<evidence type="ECO:0000256" key="1">
    <source>
        <dbReference type="ARBA" id="ARBA00008509"/>
    </source>
</evidence>
<dbReference type="InterPro" id="IPR011990">
    <property type="entry name" value="TPR-like_helical_dom_sf"/>
</dbReference>
<dbReference type="PROSITE" id="PS51203">
    <property type="entry name" value="CS"/>
    <property type="match status" value="1"/>
</dbReference>
<evidence type="ECO:0000313" key="5">
    <source>
        <dbReference type="EMBL" id="KAJ5099560.1"/>
    </source>
</evidence>
<sequence>MSAAAALGEEALKSSNAPLAIQHYTRALTQLPRAVNYYLQRSIAHSRVKPADGGPKSNAALRDAEIALALAVQRGRREMILAAQMRRGIALFQLEQYGDANFIFELVESKAADERAPKDQNTLATAMGGGSKKNGYDAEAPIWLMKVRRKLGELAEGDQRAVVSVAEYPRDTHIPTEEELVAELNGLGIEKSTPAANVSKKRDSLPTSSAASAPSKSTSETTAEKPAIGPAPSDKIRHEWYQSRDSVVVTLYIKGVPKESVQTELQEQSVSLQFPLPSGSEYDFSLDPLYGPIDPTTSKASVMSTKIEVVLTKRTPGQKWGALESSSADTTKFSDRPALPPAPAASGPAYPTSSRHGARDWDKVASSLESKGKQKVTDNAGDNSDAESVDSEYGGDAVDGFFKKLYAGADDDTRRAMMKSFIESQGTSLSTNWSEVGSKNMAMHKDSD</sequence>
<dbReference type="CDD" id="cd06466">
    <property type="entry name" value="p23_CS_SGT1_like"/>
    <property type="match status" value="1"/>
</dbReference>
<dbReference type="EMBL" id="JAPQKI010000005">
    <property type="protein sequence ID" value="KAJ5099560.1"/>
    <property type="molecule type" value="Genomic_DNA"/>
</dbReference>
<feature type="compositionally biased region" description="Polar residues" evidence="2">
    <location>
        <begin position="427"/>
        <end position="437"/>
    </location>
</feature>
<dbReference type="SUPFAM" id="SSF49764">
    <property type="entry name" value="HSP20-like chaperones"/>
    <property type="match status" value="1"/>
</dbReference>
<feature type="region of interest" description="Disordered" evidence="2">
    <location>
        <begin position="195"/>
        <end position="236"/>
    </location>
</feature>
<comment type="caution">
    <text evidence="5">The sequence shown here is derived from an EMBL/GenBank/DDBJ whole genome shotgun (WGS) entry which is preliminary data.</text>
</comment>
<dbReference type="OrthoDB" id="1898560at2759"/>
<organism evidence="5 6">
    <name type="scientific">Penicillium argentinense</name>
    <dbReference type="NCBI Taxonomy" id="1131581"/>
    <lineage>
        <taxon>Eukaryota</taxon>
        <taxon>Fungi</taxon>
        <taxon>Dikarya</taxon>
        <taxon>Ascomycota</taxon>
        <taxon>Pezizomycotina</taxon>
        <taxon>Eurotiomycetes</taxon>
        <taxon>Eurotiomycetidae</taxon>
        <taxon>Eurotiales</taxon>
        <taxon>Aspergillaceae</taxon>
        <taxon>Penicillium</taxon>
    </lineage>
</organism>
<evidence type="ECO:0008006" key="7">
    <source>
        <dbReference type="Google" id="ProtNLM"/>
    </source>
</evidence>
<reference evidence="5" key="2">
    <citation type="journal article" date="2023" name="IMA Fungus">
        <title>Comparative genomic study of the Penicillium genus elucidates a diverse pangenome and 15 lateral gene transfer events.</title>
        <authorList>
            <person name="Petersen C."/>
            <person name="Sorensen T."/>
            <person name="Nielsen M.R."/>
            <person name="Sondergaard T.E."/>
            <person name="Sorensen J.L."/>
            <person name="Fitzpatrick D.A."/>
            <person name="Frisvad J.C."/>
            <person name="Nielsen K.L."/>
        </authorList>
    </citation>
    <scope>NUCLEOTIDE SEQUENCE</scope>
    <source>
        <strain evidence="5">IBT 30761</strain>
    </source>
</reference>
<dbReference type="GO" id="GO:0051087">
    <property type="term" value="F:protein-folding chaperone binding"/>
    <property type="evidence" value="ECO:0007669"/>
    <property type="project" value="InterPro"/>
</dbReference>
<dbReference type="PANTHER" id="PTHR45862">
    <property type="entry name" value="PROTEIN SGT1 HOMOLOG"/>
    <property type="match status" value="1"/>
</dbReference>
<gene>
    <name evidence="5" type="ORF">N7532_006561</name>
</gene>
<dbReference type="Gene3D" id="2.60.40.790">
    <property type="match status" value="1"/>
</dbReference>
<feature type="region of interest" description="Disordered" evidence="2">
    <location>
        <begin position="319"/>
        <end position="395"/>
    </location>
</feature>
<dbReference type="AlphaFoldDB" id="A0A9W9FG16"/>
<dbReference type="Pfam" id="PF04969">
    <property type="entry name" value="CS"/>
    <property type="match status" value="1"/>
</dbReference>
<dbReference type="Proteomes" id="UP001149074">
    <property type="component" value="Unassembled WGS sequence"/>
</dbReference>
<proteinExistence type="inferred from homology"/>
<feature type="region of interest" description="Disordered" evidence="2">
    <location>
        <begin position="427"/>
        <end position="448"/>
    </location>
</feature>
<protein>
    <recommendedName>
        <fullName evidence="7">SGT1 and CS domain protein</fullName>
    </recommendedName>
</protein>
<feature type="domain" description="CS" evidence="4">
    <location>
        <begin position="233"/>
        <end position="324"/>
    </location>
</feature>
<evidence type="ECO:0000313" key="6">
    <source>
        <dbReference type="Proteomes" id="UP001149074"/>
    </source>
</evidence>
<keyword evidence="6" id="KW-1185">Reference proteome</keyword>
<feature type="domain" description="SGS" evidence="3">
    <location>
        <begin position="349"/>
        <end position="448"/>
    </location>
</feature>
<dbReference type="Pfam" id="PF05002">
    <property type="entry name" value="SGS"/>
    <property type="match status" value="1"/>
</dbReference>
<evidence type="ECO:0000256" key="2">
    <source>
        <dbReference type="SAM" id="MobiDB-lite"/>
    </source>
</evidence>